<feature type="compositionally biased region" description="Polar residues" evidence="1">
    <location>
        <begin position="313"/>
        <end position="324"/>
    </location>
</feature>
<feature type="region of interest" description="Disordered" evidence="1">
    <location>
        <begin position="257"/>
        <end position="326"/>
    </location>
</feature>
<dbReference type="EMBL" id="VSWD01000011">
    <property type="protein sequence ID" value="KAK3088221.1"/>
    <property type="molecule type" value="Genomic_DNA"/>
</dbReference>
<comment type="caution">
    <text evidence="2">The sequence shown here is derived from an EMBL/GenBank/DDBJ whole genome shotgun (WGS) entry which is preliminary data.</text>
</comment>
<accession>A0AA88XVZ0</accession>
<dbReference type="Proteomes" id="UP001186944">
    <property type="component" value="Unassembled WGS sequence"/>
</dbReference>
<sequence length="640" mass="73402">MGWGSGEQHDIMRYSCIFGQKIRPIQQIRRKPLPQGFCYVCSRLDPEGKFRNHPHAYLFSKGFFQHCEHVPKTPYPTVIIDSLRASPSHEFSNPRETTRLSVQVKVTPRRSTRSPSPTERYGKKYFDTSILRKSMDDLETRSDSAKYRVSSAFDKRRNLAPISPGIMSGLVPLPTPDSGRRVLQAGDKTFAEAEKMEERWIDFSDGEESDLEWGETDLGKESVLVSEEVKLPPIVQKEDSEERFEVIDESVERIKESIDRLEGRTPRKRPNAGRSRNSDDDDASHLKYHHREENENVPVSGLEIPSSRETLDSRQSSSKFTAETPSEVEVVKSRRSSENSMMLQETPSMIIARINNSAHWCECKDVDLSTIKCPECYVLGGHEKWCIYARSSSNEGFPCPKCGKPIKRNTILGPASYKHSRSSRQSHSTAKSETSDRSRGMLGDEDGRRVRWEDELDAHGKERHNQELENLRTKVETDEDYMSVDDIMNDKERYGKLWTPTSQDEQNSPKPWTKIDPEIHRKAYLKALMHVNINKIKKLEEIDEHYYANRLRRPNVFSYFKLRPHQEKANAAEGGPIQIGLTPDPGPIPTARKAMGHIFGKIKVNDFYPGGKHNPRLTMSLQEEAKKQTMPVHSLRYSRS</sequence>
<feature type="region of interest" description="Disordered" evidence="1">
    <location>
        <begin position="621"/>
        <end position="640"/>
    </location>
</feature>
<organism evidence="2 3">
    <name type="scientific">Pinctada imbricata</name>
    <name type="common">Atlantic pearl-oyster</name>
    <name type="synonym">Pinctada martensii</name>
    <dbReference type="NCBI Taxonomy" id="66713"/>
    <lineage>
        <taxon>Eukaryota</taxon>
        <taxon>Metazoa</taxon>
        <taxon>Spiralia</taxon>
        <taxon>Lophotrochozoa</taxon>
        <taxon>Mollusca</taxon>
        <taxon>Bivalvia</taxon>
        <taxon>Autobranchia</taxon>
        <taxon>Pteriomorphia</taxon>
        <taxon>Pterioida</taxon>
        <taxon>Pterioidea</taxon>
        <taxon>Pteriidae</taxon>
        <taxon>Pinctada</taxon>
    </lineage>
</organism>
<gene>
    <name evidence="2" type="ORF">FSP39_016317</name>
</gene>
<dbReference type="AlphaFoldDB" id="A0AA88XVZ0"/>
<name>A0AA88XVZ0_PINIB</name>
<evidence type="ECO:0000313" key="2">
    <source>
        <dbReference type="EMBL" id="KAK3088221.1"/>
    </source>
</evidence>
<reference evidence="2" key="1">
    <citation type="submission" date="2019-08" db="EMBL/GenBank/DDBJ databases">
        <title>The improved chromosome-level genome for the pearl oyster Pinctada fucata martensii using PacBio sequencing and Hi-C.</title>
        <authorList>
            <person name="Zheng Z."/>
        </authorList>
    </citation>
    <scope>NUCLEOTIDE SEQUENCE</scope>
    <source>
        <strain evidence="2">ZZ-2019</strain>
        <tissue evidence="2">Adductor muscle</tissue>
    </source>
</reference>
<evidence type="ECO:0000313" key="3">
    <source>
        <dbReference type="Proteomes" id="UP001186944"/>
    </source>
</evidence>
<evidence type="ECO:0000256" key="1">
    <source>
        <dbReference type="SAM" id="MobiDB-lite"/>
    </source>
</evidence>
<proteinExistence type="predicted"/>
<keyword evidence="3" id="KW-1185">Reference proteome</keyword>
<feature type="region of interest" description="Disordered" evidence="1">
    <location>
        <begin position="415"/>
        <end position="450"/>
    </location>
</feature>
<protein>
    <submittedName>
        <fullName evidence="2">Uncharacterized protein</fullName>
    </submittedName>
</protein>